<comment type="subcellular location">
    <subcellularLocation>
        <location evidence="1">Membrane</location>
        <topology evidence="1">Multi-pass membrane protein</topology>
    </subcellularLocation>
</comment>
<feature type="transmembrane region" description="Helical" evidence="5">
    <location>
        <begin position="304"/>
        <end position="320"/>
    </location>
</feature>
<name>A0A9D1WHI9_9FIRM</name>
<evidence type="ECO:0000256" key="4">
    <source>
        <dbReference type="ARBA" id="ARBA00023136"/>
    </source>
</evidence>
<reference evidence="7" key="2">
    <citation type="submission" date="2021-04" db="EMBL/GenBank/DDBJ databases">
        <authorList>
            <person name="Gilroy R."/>
        </authorList>
    </citation>
    <scope>NUCLEOTIDE SEQUENCE</scope>
    <source>
        <strain evidence="7">ChiSjej1B19-8411</strain>
    </source>
</reference>
<dbReference type="InterPro" id="IPR049453">
    <property type="entry name" value="Memb_transporter_dom"/>
</dbReference>
<protein>
    <submittedName>
        <fullName evidence="7">FUSC family protein</fullName>
    </submittedName>
</protein>
<sequence length="540" mass="64016">MTFTFLQMMPVGWEEIGTQVQAMVYSLSVFILITYIYSKWEQGGQAEHPEQRGFLLLSQMVEHTVREEEADGEWKELFQIQKRLYQQAGQKRGRKRVVTSEGKISYMLALLFQRSVYFASNQYREMFLQDPGAREMALRLAAYMKEAGETDLWEDNTEALEQKGRKLLREVRHQKAEFYHSVTNFLQLFLLILQQIHLGDPQIMDDRWEIPLWHRIKSRFLYKMKPDTFEMRFALRMSTVLIIGMSYTMITQADHGYWLVMNAFLLLRPMYEESRYRMKTRFIGTAAGCVIMILALGFLEADTAHLLFAGVMAVCMYTATPGTRIHAVFVTCFAMAMTTLAMGNLEALWLRMLYVAAAVLLVLVVNQYFFPTSLWGQYHYNWEILFHMHHVYLRLLEDALVHPLDYWKICDAQIQYFLVYSQIEQHLPKLPEGERRHYQKILGICWRMSAEMEQMLFLVEQKRRGVQARQQMCRYIDYTDEILDQIQSMLHLKKEKRSTDLEGKRYQRYIEGERELSMLMTRYGKNLSRLYVVVSRKYQG</sequence>
<keyword evidence="3 5" id="KW-1133">Transmembrane helix</keyword>
<evidence type="ECO:0000256" key="2">
    <source>
        <dbReference type="ARBA" id="ARBA00022692"/>
    </source>
</evidence>
<keyword evidence="4 5" id="KW-0472">Membrane</keyword>
<comment type="caution">
    <text evidence="7">The sequence shown here is derived from an EMBL/GenBank/DDBJ whole genome shotgun (WGS) entry which is preliminary data.</text>
</comment>
<reference evidence="7" key="1">
    <citation type="journal article" date="2021" name="PeerJ">
        <title>Extensive microbial diversity within the chicken gut microbiome revealed by metagenomics and culture.</title>
        <authorList>
            <person name="Gilroy R."/>
            <person name="Ravi A."/>
            <person name="Getino M."/>
            <person name="Pursley I."/>
            <person name="Horton D.L."/>
            <person name="Alikhan N.F."/>
            <person name="Baker D."/>
            <person name="Gharbi K."/>
            <person name="Hall N."/>
            <person name="Watson M."/>
            <person name="Adriaenssens E.M."/>
            <person name="Foster-Nyarko E."/>
            <person name="Jarju S."/>
            <person name="Secka A."/>
            <person name="Antonio M."/>
            <person name="Oren A."/>
            <person name="Chaudhuri R.R."/>
            <person name="La Ragione R."/>
            <person name="Hildebrand F."/>
            <person name="Pallen M.J."/>
        </authorList>
    </citation>
    <scope>NUCLEOTIDE SEQUENCE</scope>
    <source>
        <strain evidence="7">ChiSjej1B19-8411</strain>
    </source>
</reference>
<evidence type="ECO:0000313" key="7">
    <source>
        <dbReference type="EMBL" id="HIX59294.1"/>
    </source>
</evidence>
<evidence type="ECO:0000256" key="3">
    <source>
        <dbReference type="ARBA" id="ARBA00022989"/>
    </source>
</evidence>
<proteinExistence type="predicted"/>
<organism evidence="7 8">
    <name type="scientific">Candidatus Blautia gallistercoris</name>
    <dbReference type="NCBI Taxonomy" id="2838490"/>
    <lineage>
        <taxon>Bacteria</taxon>
        <taxon>Bacillati</taxon>
        <taxon>Bacillota</taxon>
        <taxon>Clostridia</taxon>
        <taxon>Lachnospirales</taxon>
        <taxon>Lachnospiraceae</taxon>
        <taxon>Blautia</taxon>
    </lineage>
</organism>
<feature type="transmembrane region" description="Helical" evidence="5">
    <location>
        <begin position="351"/>
        <end position="370"/>
    </location>
</feature>
<evidence type="ECO:0000256" key="1">
    <source>
        <dbReference type="ARBA" id="ARBA00004141"/>
    </source>
</evidence>
<keyword evidence="2 5" id="KW-0812">Transmembrane</keyword>
<dbReference type="Pfam" id="PF13515">
    <property type="entry name" value="FUSC_2"/>
    <property type="match status" value="1"/>
</dbReference>
<feature type="domain" description="Integral membrane bound transporter" evidence="6">
    <location>
        <begin position="249"/>
        <end position="365"/>
    </location>
</feature>
<dbReference type="EMBL" id="DXEX01000137">
    <property type="protein sequence ID" value="HIX59294.1"/>
    <property type="molecule type" value="Genomic_DNA"/>
</dbReference>
<dbReference type="AlphaFoldDB" id="A0A9D1WHI9"/>
<feature type="transmembrane region" description="Helical" evidence="5">
    <location>
        <begin position="233"/>
        <end position="250"/>
    </location>
</feature>
<feature type="transmembrane region" description="Helical" evidence="5">
    <location>
        <begin position="280"/>
        <end position="298"/>
    </location>
</feature>
<evidence type="ECO:0000313" key="8">
    <source>
        <dbReference type="Proteomes" id="UP000886817"/>
    </source>
</evidence>
<evidence type="ECO:0000256" key="5">
    <source>
        <dbReference type="SAM" id="Phobius"/>
    </source>
</evidence>
<evidence type="ECO:0000259" key="6">
    <source>
        <dbReference type="Pfam" id="PF13515"/>
    </source>
</evidence>
<accession>A0A9D1WHI9</accession>
<dbReference type="GO" id="GO:0016020">
    <property type="term" value="C:membrane"/>
    <property type="evidence" value="ECO:0007669"/>
    <property type="project" value="UniProtKB-SubCell"/>
</dbReference>
<gene>
    <name evidence="7" type="ORF">IAA45_06205</name>
</gene>
<dbReference type="Proteomes" id="UP000886817">
    <property type="component" value="Unassembled WGS sequence"/>
</dbReference>